<accession>A0A929KV01</accession>
<feature type="signal peptide" evidence="1">
    <location>
        <begin position="1"/>
        <end position="20"/>
    </location>
</feature>
<evidence type="ECO:0000313" key="5">
    <source>
        <dbReference type="Proteomes" id="UP000622475"/>
    </source>
</evidence>
<keyword evidence="5" id="KW-1185">Reference proteome</keyword>
<proteinExistence type="predicted"/>
<dbReference type="Proteomes" id="UP000622475">
    <property type="component" value="Unassembled WGS sequence"/>
</dbReference>
<organism evidence="4 5">
    <name type="scientific">Mucilaginibacter myungsuensis</name>
    <dbReference type="NCBI Taxonomy" id="649104"/>
    <lineage>
        <taxon>Bacteria</taxon>
        <taxon>Pseudomonadati</taxon>
        <taxon>Bacteroidota</taxon>
        <taxon>Sphingobacteriia</taxon>
        <taxon>Sphingobacteriales</taxon>
        <taxon>Sphingobacteriaceae</taxon>
        <taxon>Mucilaginibacter</taxon>
    </lineage>
</organism>
<dbReference type="AlphaFoldDB" id="A0A929KV01"/>
<reference evidence="4" key="1">
    <citation type="submission" date="2020-10" db="EMBL/GenBank/DDBJ databases">
        <title>Mucilaginibacter mali sp. nov., isolated from rhizosphere soil of apple orchard.</title>
        <authorList>
            <person name="Lee J.-S."/>
            <person name="Kim H.S."/>
            <person name="Kim J.-S."/>
        </authorList>
    </citation>
    <scope>NUCLEOTIDE SEQUENCE</scope>
    <source>
        <strain evidence="4">KCTC 22746</strain>
    </source>
</reference>
<keyword evidence="1" id="KW-0732">Signal</keyword>
<dbReference type="InterPro" id="IPR019008">
    <property type="entry name" value="Beta_sandwich_EMC7"/>
</dbReference>
<dbReference type="RefSeq" id="WP_194110114.1">
    <property type="nucleotide sequence ID" value="NZ_JADFFL010000001.1"/>
</dbReference>
<comment type="caution">
    <text evidence="4">The sequence shown here is derived from an EMBL/GenBank/DDBJ whole genome shotgun (WGS) entry which is preliminary data.</text>
</comment>
<feature type="domain" description="Outer membrane protein beta-barrel" evidence="3">
    <location>
        <begin position="455"/>
        <end position="808"/>
    </location>
</feature>
<dbReference type="InterPro" id="IPR008969">
    <property type="entry name" value="CarboxyPept-like_regulatory"/>
</dbReference>
<dbReference type="Pfam" id="PF14905">
    <property type="entry name" value="OMP_b-brl_3"/>
    <property type="match status" value="1"/>
</dbReference>
<dbReference type="SUPFAM" id="SSF56935">
    <property type="entry name" value="Porins"/>
    <property type="match status" value="1"/>
</dbReference>
<protein>
    <submittedName>
        <fullName evidence="4">DUF2012 domain-containing protein</fullName>
    </submittedName>
</protein>
<sequence>MKIIYLGLMLCLLSVGQVLAQSAYRIKGAARDSSQFLNIPQGSVAVINAKDSILRAFTWTAADGSFTLNNIPAGKYILVLSYPKYADRTVGVDVTGDKDMGTINMQSKANLLKEVLIKGKVDAIKINGDTTTYNAKAFVIQPNDKVEDLLRQLPGIQVDANGGITANGERIGKVLLDGEEFFGDDPTLITKNIRADMVDKVQLYNKKSDQATFTGIDDGKKTKTINIVLKEDKRKGVFGQLDGGSNVERYHQASGFYNRFDQNKKYSLYGTIANTGKAGLGLSEESRLGTSDNMQISATGSLTIFSSRDELGISNGQYDGRGFPLARTGGAHFDSRWNNRKEFINVNYKIGSMATTGENSTISQQNLLNRVINSRSEQNYNNYAFRQKLDVTYQLKLSETADLKVVTSGTFKNFDLVNNNSSVGDDGTNVINRSVRNIRNEGDGRIVRNNLLYTKKFKTPRRTISWAVEQMYDQNGSAGNLFAVVEQYNGGVGDTTRVDQLKRSRSSNNVLGSNVAYTEPLTKQLSGVFNYSFGMNNAMANRESFNRSGGGVYDSLDLAVSNDYKFNQTVNEVGAMFNYAGKKSTLDFGSRLARVGYKQVDLYQNTTFNRNFINVSPQVNWIYRPGEGKSISMGYNGSNTQPSVEQIQPVRTNNDPLNIVAGNPDLRPSFNNRVNINIQMLKLATRASNFVNMGFSTVSNAIVNSSTTNASGGSVIRYVNLTDRTPYNYSASFNINRTFKPWDINVGGYIAFNGSKNYSYVNDELNITDNQGYNASINFQKYKAQKYSIFLSFSGNYTISQFSLTGIRNEAPGVNSNLTSTFYLPGKVQLKFDPQYRYIGRTRNFDAQSYLLVNSTLSKTFFKDNNLKLSVTGNDLLNQKATFDRGAYGSTFTQNNFDVIRRLVLFSLTWDFNKFGTTTEAQK</sequence>
<evidence type="ECO:0000259" key="3">
    <source>
        <dbReference type="Pfam" id="PF14905"/>
    </source>
</evidence>
<feature type="domain" description="ER membrane protein complex subunit 7 beta-sandwich" evidence="2">
    <location>
        <begin position="52"/>
        <end position="102"/>
    </location>
</feature>
<name>A0A929KV01_9SPHI</name>
<evidence type="ECO:0000259" key="2">
    <source>
        <dbReference type="Pfam" id="PF09430"/>
    </source>
</evidence>
<dbReference type="SUPFAM" id="SSF49464">
    <property type="entry name" value="Carboxypeptidase regulatory domain-like"/>
    <property type="match status" value="1"/>
</dbReference>
<dbReference type="EMBL" id="JADFFL010000001">
    <property type="protein sequence ID" value="MBE9660928.1"/>
    <property type="molecule type" value="Genomic_DNA"/>
</dbReference>
<evidence type="ECO:0000313" key="4">
    <source>
        <dbReference type="EMBL" id="MBE9660928.1"/>
    </source>
</evidence>
<gene>
    <name evidence="4" type="ORF">IRJ16_03455</name>
</gene>
<feature type="chain" id="PRO_5038116700" evidence="1">
    <location>
        <begin position="21"/>
        <end position="923"/>
    </location>
</feature>
<dbReference type="InterPro" id="IPR041700">
    <property type="entry name" value="OMP_b-brl_3"/>
</dbReference>
<evidence type="ECO:0000256" key="1">
    <source>
        <dbReference type="SAM" id="SignalP"/>
    </source>
</evidence>
<dbReference type="Pfam" id="PF09430">
    <property type="entry name" value="EMC7_beta-sandw"/>
    <property type="match status" value="1"/>
</dbReference>
<dbReference type="Gene3D" id="2.60.40.1120">
    <property type="entry name" value="Carboxypeptidase-like, regulatory domain"/>
    <property type="match status" value="1"/>
</dbReference>